<dbReference type="InterPro" id="IPR022572">
    <property type="entry name" value="DNA_rep/recomb_RecO_N"/>
</dbReference>
<dbReference type="EMBL" id="CP027433">
    <property type="protein sequence ID" value="AVM01160.1"/>
    <property type="molecule type" value="Genomic_DNA"/>
</dbReference>
<dbReference type="HAMAP" id="MF_00201">
    <property type="entry name" value="RecO"/>
    <property type="match status" value="1"/>
</dbReference>
<dbReference type="SUPFAM" id="SSF50249">
    <property type="entry name" value="Nucleic acid-binding proteins"/>
    <property type="match status" value="1"/>
</dbReference>
<evidence type="ECO:0000313" key="12">
    <source>
        <dbReference type="Proteomes" id="UP000239814"/>
    </source>
</evidence>
<dbReference type="OrthoDB" id="9812244at2"/>
<dbReference type="InterPro" id="IPR042242">
    <property type="entry name" value="RecO_C"/>
</dbReference>
<dbReference type="Proteomes" id="UP000239814">
    <property type="component" value="Chromosome"/>
</dbReference>
<comment type="function">
    <text evidence="1 8">Involved in DNA repair and RecF pathway recombination.</text>
</comment>
<keyword evidence="5 8" id="KW-0233">DNA recombination</keyword>
<evidence type="ECO:0000259" key="10">
    <source>
        <dbReference type="Pfam" id="PF11967"/>
    </source>
</evidence>
<dbReference type="GO" id="GO:0006302">
    <property type="term" value="P:double-strand break repair"/>
    <property type="evidence" value="ECO:0007669"/>
    <property type="project" value="TreeGrafter"/>
</dbReference>
<keyword evidence="6 8" id="KW-0234">DNA repair</keyword>
<dbReference type="InterPro" id="IPR003717">
    <property type="entry name" value="RecO"/>
</dbReference>
<proteinExistence type="inferred from homology"/>
<dbReference type="Gene3D" id="1.20.1440.120">
    <property type="entry name" value="Recombination protein O, C-terminal domain"/>
    <property type="match status" value="1"/>
</dbReference>
<keyword evidence="4 8" id="KW-0227">DNA damage</keyword>
<evidence type="ECO:0000256" key="4">
    <source>
        <dbReference type="ARBA" id="ARBA00022763"/>
    </source>
</evidence>
<dbReference type="PANTHER" id="PTHR33991">
    <property type="entry name" value="DNA REPAIR PROTEIN RECO"/>
    <property type="match status" value="1"/>
</dbReference>
<dbReference type="InterPro" id="IPR037278">
    <property type="entry name" value="ARFGAP/RecO"/>
</dbReference>
<evidence type="ECO:0000256" key="8">
    <source>
        <dbReference type="HAMAP-Rule" id="MF_00201"/>
    </source>
</evidence>
<name>A0A2S0KHK3_9ACTN</name>
<dbReference type="PANTHER" id="PTHR33991:SF1">
    <property type="entry name" value="DNA REPAIR PROTEIN RECO"/>
    <property type="match status" value="1"/>
</dbReference>
<feature type="region of interest" description="Disordered" evidence="9">
    <location>
        <begin position="240"/>
        <end position="260"/>
    </location>
</feature>
<evidence type="ECO:0000256" key="5">
    <source>
        <dbReference type="ARBA" id="ARBA00023172"/>
    </source>
</evidence>
<evidence type="ECO:0000256" key="9">
    <source>
        <dbReference type="SAM" id="MobiDB-lite"/>
    </source>
</evidence>
<evidence type="ECO:0000256" key="7">
    <source>
        <dbReference type="ARBA" id="ARBA00033409"/>
    </source>
</evidence>
<dbReference type="Gene3D" id="6.20.220.20">
    <property type="entry name" value="Recombination protein O, zinc-binding domain"/>
    <property type="match status" value="1"/>
</dbReference>
<evidence type="ECO:0000256" key="3">
    <source>
        <dbReference type="ARBA" id="ARBA00021310"/>
    </source>
</evidence>
<accession>A0A2S0KHK3</accession>
<dbReference type="RefSeq" id="WP_105942871.1">
    <property type="nucleotide sequence ID" value="NZ_CP027433.1"/>
</dbReference>
<dbReference type="GO" id="GO:0043590">
    <property type="term" value="C:bacterial nucleoid"/>
    <property type="evidence" value="ECO:0007669"/>
    <property type="project" value="TreeGrafter"/>
</dbReference>
<dbReference type="NCBIfam" id="TIGR00613">
    <property type="entry name" value="reco"/>
    <property type="match status" value="1"/>
</dbReference>
<evidence type="ECO:0000256" key="6">
    <source>
        <dbReference type="ARBA" id="ARBA00023204"/>
    </source>
</evidence>
<keyword evidence="12" id="KW-1185">Reference proteome</keyword>
<dbReference type="KEGG" id="git:C6V83_13785"/>
<gene>
    <name evidence="8" type="primary">recO</name>
    <name evidence="11" type="ORF">C6V83_13785</name>
</gene>
<comment type="similarity">
    <text evidence="2 8">Belongs to the RecO family.</text>
</comment>
<dbReference type="Pfam" id="PF11967">
    <property type="entry name" value="RecO_N"/>
    <property type="match status" value="1"/>
</dbReference>
<evidence type="ECO:0000313" key="11">
    <source>
        <dbReference type="EMBL" id="AVM01160.1"/>
    </source>
</evidence>
<dbReference type="Gene3D" id="2.40.50.140">
    <property type="entry name" value="Nucleic acid-binding proteins"/>
    <property type="match status" value="1"/>
</dbReference>
<dbReference type="GO" id="GO:0006310">
    <property type="term" value="P:DNA recombination"/>
    <property type="evidence" value="ECO:0007669"/>
    <property type="project" value="UniProtKB-UniRule"/>
</dbReference>
<reference evidence="11 12" key="1">
    <citation type="submission" date="2018-03" db="EMBL/GenBank/DDBJ databases">
        <title>Characteristics and genome of n-alkane degrading marine bacteria Gordonia iterans isolated from crude oil contaminated in Tae-an, South Korea.</title>
        <authorList>
            <person name="Lee S.-S."/>
            <person name="Kim H."/>
        </authorList>
    </citation>
    <scope>NUCLEOTIDE SEQUENCE [LARGE SCALE GENOMIC DNA]</scope>
    <source>
        <strain evidence="11 12">Co17</strain>
    </source>
</reference>
<protein>
    <recommendedName>
        <fullName evidence="3 8">DNA repair protein RecO</fullName>
    </recommendedName>
    <alternativeName>
        <fullName evidence="7 8">Recombination protein O</fullName>
    </alternativeName>
</protein>
<evidence type="ECO:0000256" key="1">
    <source>
        <dbReference type="ARBA" id="ARBA00003065"/>
    </source>
</evidence>
<organism evidence="11 12">
    <name type="scientific">Gordonia iterans</name>
    <dbReference type="NCBI Taxonomy" id="1004901"/>
    <lineage>
        <taxon>Bacteria</taxon>
        <taxon>Bacillati</taxon>
        <taxon>Actinomycetota</taxon>
        <taxon>Actinomycetes</taxon>
        <taxon>Mycobacteriales</taxon>
        <taxon>Gordoniaceae</taxon>
        <taxon>Gordonia</taxon>
    </lineage>
</organism>
<dbReference type="SUPFAM" id="SSF57863">
    <property type="entry name" value="ArfGap/RecO-like zinc finger"/>
    <property type="match status" value="1"/>
</dbReference>
<sequence length="260" mass="28224">MRNYQDEAVVIRQHKLGEADRIITFLTAEHGLVRAVAKGIRRTRSKFGARLEPFAHVHVSLYLGRNLDTVTGAHTIDAFSEAMAQDYTRYTTACAVLETAERLAGEERAPARHLYRLTVGALTALAEDRRGTQLILDAFLLRAMGSAGWMPALDVCARCANPGPLKAFHAAAGGAVCTYCRPAGSATPSVGVLELMDALARGEWEHVAAATDAQQRQATGLIAAHLQWHLERRLRTLPLIERRTPPGPVQPSGDRTASTA</sequence>
<dbReference type="Pfam" id="PF02565">
    <property type="entry name" value="RecO_C"/>
    <property type="match status" value="1"/>
</dbReference>
<evidence type="ECO:0000256" key="2">
    <source>
        <dbReference type="ARBA" id="ARBA00007452"/>
    </source>
</evidence>
<dbReference type="AlphaFoldDB" id="A0A2S0KHK3"/>
<feature type="domain" description="DNA replication/recombination mediator RecO N-terminal" evidence="10">
    <location>
        <begin position="1"/>
        <end position="79"/>
    </location>
</feature>
<dbReference type="InterPro" id="IPR012340">
    <property type="entry name" value="NA-bd_OB-fold"/>
</dbReference>